<feature type="transmembrane region" description="Helical" evidence="16">
    <location>
        <begin position="218"/>
        <end position="239"/>
    </location>
</feature>
<evidence type="ECO:0000256" key="1">
    <source>
        <dbReference type="ARBA" id="ARBA00004225"/>
    </source>
</evidence>
<dbReference type="InterPro" id="IPR001750">
    <property type="entry name" value="ND/Mrp_TM"/>
</dbReference>
<dbReference type="EMBL" id="MK343095">
    <property type="protein sequence ID" value="QHT54228.1"/>
    <property type="molecule type" value="Genomic_DNA"/>
</dbReference>
<evidence type="ECO:0000256" key="3">
    <source>
        <dbReference type="ARBA" id="ARBA00012944"/>
    </source>
</evidence>
<evidence type="ECO:0000256" key="9">
    <source>
        <dbReference type="ARBA" id="ARBA00022982"/>
    </source>
</evidence>
<accession>A0A6C0FD46</accession>
<dbReference type="GeneID" id="43959934"/>
<dbReference type="EC" id="7.1.1.2" evidence="3 16"/>
<name>A0A6C0FD46_9ECHI</name>
<feature type="transmembrane region" description="Helical" evidence="16">
    <location>
        <begin position="251"/>
        <end position="274"/>
    </location>
</feature>
<keyword evidence="6 16" id="KW-0679">Respiratory chain</keyword>
<dbReference type="GO" id="GO:0048039">
    <property type="term" value="F:ubiquinone binding"/>
    <property type="evidence" value="ECO:0007669"/>
    <property type="project" value="TreeGrafter"/>
</dbReference>
<comment type="subcellular location">
    <subcellularLocation>
        <location evidence="1 16">Mitochondrion membrane</location>
        <topology evidence="1 16">Multi-pass membrane protein</topology>
    </subcellularLocation>
</comment>
<dbReference type="RefSeq" id="YP_009730172.1">
    <property type="nucleotide sequence ID" value="NC_045939.1"/>
</dbReference>
<evidence type="ECO:0000256" key="5">
    <source>
        <dbReference type="ARBA" id="ARBA00022448"/>
    </source>
</evidence>
<dbReference type="InterPro" id="IPR010227">
    <property type="entry name" value="NADH_Q_OxRdtase_chainM/4"/>
</dbReference>
<dbReference type="Pfam" id="PF00361">
    <property type="entry name" value="Proton_antipo_M"/>
    <property type="match status" value="1"/>
</dbReference>
<evidence type="ECO:0000256" key="6">
    <source>
        <dbReference type="ARBA" id="ARBA00022660"/>
    </source>
</evidence>
<organism evidence="19">
    <name type="scientific">Ophiopholis japonica</name>
    <dbReference type="NCBI Taxonomy" id="861513"/>
    <lineage>
        <taxon>Eukaryota</taxon>
        <taxon>Metazoa</taxon>
        <taxon>Echinodermata</taxon>
        <taxon>Eleutherozoa</taxon>
        <taxon>Asterozoa</taxon>
        <taxon>Ophiuroidea</taxon>
        <taxon>Myophiuroidea</taxon>
        <taxon>Metophiurida</taxon>
        <taxon>Ophintegrida</taxon>
        <taxon>Amphilepidida</taxon>
        <taxon>Ophiurina</taxon>
        <taxon>Gnathophiurina</taxon>
        <taxon>Ophiactoidea</taxon>
        <taxon>Ophiactidae</taxon>
        <taxon>Ophiopholis</taxon>
    </lineage>
</organism>
<comment type="similarity">
    <text evidence="2 16">Belongs to the complex I subunit 4 family.</text>
</comment>
<evidence type="ECO:0000256" key="7">
    <source>
        <dbReference type="ARBA" id="ARBA00022692"/>
    </source>
</evidence>
<feature type="transmembrane region" description="Helical" evidence="16">
    <location>
        <begin position="377"/>
        <end position="410"/>
    </location>
</feature>
<keyword evidence="5 16" id="KW-0813">Transport</keyword>
<proteinExistence type="inferred from homology"/>
<evidence type="ECO:0000259" key="17">
    <source>
        <dbReference type="Pfam" id="PF00361"/>
    </source>
</evidence>
<dbReference type="GO" id="GO:0042773">
    <property type="term" value="P:ATP synthesis coupled electron transport"/>
    <property type="evidence" value="ECO:0007669"/>
    <property type="project" value="InterPro"/>
</dbReference>
<feature type="transmembrane region" description="Helical" evidence="16">
    <location>
        <begin position="144"/>
        <end position="169"/>
    </location>
</feature>
<evidence type="ECO:0000256" key="10">
    <source>
        <dbReference type="ARBA" id="ARBA00022989"/>
    </source>
</evidence>
<protein>
    <recommendedName>
        <fullName evidence="4 16">NADH-ubiquinone oxidoreductase chain 4</fullName>
        <ecNumber evidence="3 16">7.1.1.2</ecNumber>
    </recommendedName>
</protein>
<dbReference type="GO" id="GO:0031966">
    <property type="term" value="C:mitochondrial membrane"/>
    <property type="evidence" value="ECO:0007669"/>
    <property type="project" value="UniProtKB-SubCell"/>
</dbReference>
<comment type="catalytic activity">
    <reaction evidence="15 16">
        <text>a ubiquinone + NADH + 5 H(+)(in) = a ubiquinol + NAD(+) + 4 H(+)(out)</text>
        <dbReference type="Rhea" id="RHEA:29091"/>
        <dbReference type="Rhea" id="RHEA-COMP:9565"/>
        <dbReference type="Rhea" id="RHEA-COMP:9566"/>
        <dbReference type="ChEBI" id="CHEBI:15378"/>
        <dbReference type="ChEBI" id="CHEBI:16389"/>
        <dbReference type="ChEBI" id="CHEBI:17976"/>
        <dbReference type="ChEBI" id="CHEBI:57540"/>
        <dbReference type="ChEBI" id="CHEBI:57945"/>
        <dbReference type="EC" id="7.1.1.2"/>
    </reaction>
</comment>
<geneLocation type="mitochondrion" evidence="19"/>
<feature type="domain" description="NADH:ubiquinone oxidoreductase chain 4 N-terminal" evidence="18">
    <location>
        <begin position="1"/>
        <end position="108"/>
    </location>
</feature>
<comment type="function">
    <text evidence="16">Core subunit of the mitochondrial membrane respiratory chain NADH dehydrogenase (Complex I) which catalyzes electron transfer from NADH through the respiratory chain, using ubiquinone as an electron acceptor. Essential for the catalytic activity and assembly of complex I.</text>
</comment>
<dbReference type="PANTHER" id="PTHR43507:SF20">
    <property type="entry name" value="NADH-UBIQUINONE OXIDOREDUCTASE CHAIN 4"/>
    <property type="match status" value="1"/>
</dbReference>
<feature type="transmembrane region" description="Helical" evidence="16">
    <location>
        <begin position="189"/>
        <end position="211"/>
    </location>
</feature>
<dbReference type="AlphaFoldDB" id="A0A6C0FD46"/>
<feature type="transmembrane region" description="Helical" evidence="16">
    <location>
        <begin position="23"/>
        <end position="43"/>
    </location>
</feature>
<keyword evidence="7 16" id="KW-0812">Transmembrane</keyword>
<dbReference type="GO" id="GO:0003954">
    <property type="term" value="F:NADH dehydrogenase activity"/>
    <property type="evidence" value="ECO:0007669"/>
    <property type="project" value="TreeGrafter"/>
</dbReference>
<evidence type="ECO:0000256" key="4">
    <source>
        <dbReference type="ARBA" id="ARBA00021006"/>
    </source>
</evidence>
<keyword evidence="14 16" id="KW-0472">Membrane</keyword>
<feature type="transmembrane region" description="Helical" evidence="16">
    <location>
        <begin position="306"/>
        <end position="326"/>
    </location>
</feature>
<feature type="domain" description="NADH:quinone oxidoreductase/Mrp antiporter transmembrane" evidence="17">
    <location>
        <begin position="111"/>
        <end position="392"/>
    </location>
</feature>
<dbReference type="NCBIfam" id="TIGR01972">
    <property type="entry name" value="NDH_I_M"/>
    <property type="match status" value="1"/>
</dbReference>
<dbReference type="InterPro" id="IPR000260">
    <property type="entry name" value="NADH4_N"/>
</dbReference>
<dbReference type="GO" id="GO:0015990">
    <property type="term" value="P:electron transport coupled proton transport"/>
    <property type="evidence" value="ECO:0007669"/>
    <property type="project" value="TreeGrafter"/>
</dbReference>
<dbReference type="GO" id="GO:0008137">
    <property type="term" value="F:NADH dehydrogenase (ubiquinone) activity"/>
    <property type="evidence" value="ECO:0007669"/>
    <property type="project" value="UniProtKB-UniRule"/>
</dbReference>
<dbReference type="PANTHER" id="PTHR43507">
    <property type="entry name" value="NADH-UBIQUINONE OXIDOREDUCTASE CHAIN 4"/>
    <property type="match status" value="1"/>
</dbReference>
<feature type="transmembrane region" description="Helical" evidence="16">
    <location>
        <begin position="115"/>
        <end position="132"/>
    </location>
</feature>
<feature type="transmembrane region" description="Helical" evidence="16">
    <location>
        <begin position="63"/>
        <end position="81"/>
    </location>
</feature>
<keyword evidence="11 16" id="KW-0520">NAD</keyword>
<keyword evidence="10 16" id="KW-1133">Transmembrane helix</keyword>
<evidence type="ECO:0000256" key="11">
    <source>
        <dbReference type="ARBA" id="ARBA00023027"/>
    </source>
</evidence>
<evidence type="ECO:0000256" key="8">
    <source>
        <dbReference type="ARBA" id="ARBA00022967"/>
    </source>
</evidence>
<gene>
    <name evidence="19" type="primary">ND4</name>
</gene>
<dbReference type="PRINTS" id="PR01437">
    <property type="entry name" value="NUOXDRDTASE4"/>
</dbReference>
<evidence type="ECO:0000256" key="13">
    <source>
        <dbReference type="ARBA" id="ARBA00023128"/>
    </source>
</evidence>
<dbReference type="InterPro" id="IPR003918">
    <property type="entry name" value="NADH_UbQ_OxRdtase"/>
</dbReference>
<keyword evidence="9 16" id="KW-0249">Electron transport</keyword>
<evidence type="ECO:0000256" key="14">
    <source>
        <dbReference type="ARBA" id="ARBA00023136"/>
    </source>
</evidence>
<dbReference type="Pfam" id="PF01059">
    <property type="entry name" value="Oxidored_q5_N"/>
    <property type="match status" value="1"/>
</dbReference>
<feature type="transmembrane region" description="Helical" evidence="16">
    <location>
        <begin position="347"/>
        <end position="365"/>
    </location>
</feature>
<feature type="transmembrane region" description="Helical" evidence="16">
    <location>
        <begin position="431"/>
        <end position="450"/>
    </location>
</feature>
<evidence type="ECO:0000259" key="18">
    <source>
        <dbReference type="Pfam" id="PF01059"/>
    </source>
</evidence>
<feature type="transmembrane region" description="Helical" evidence="16">
    <location>
        <begin position="93"/>
        <end position="109"/>
    </location>
</feature>
<reference evidence="19" key="1">
    <citation type="journal article" date="2019" name="Mar. Biol. Res.">
        <title>Mitochondrial gene rearrangement and phylogenetic relationships in the Amphilepidida and Ophiacanthida (Echinodermata, Ophiuroidea).</title>
        <authorList>
            <person name="Lee T."/>
            <person name="Bae Y.J."/>
            <person name="Shin S."/>
        </authorList>
    </citation>
    <scope>NUCLEOTIDE SEQUENCE</scope>
</reference>
<sequence length="452" mass="49347">MLTLLLSIVGAAMTILIAPNNKTWPIIVAASSFNLLLGASWVTSANPNSNLSWGMLIDNLNSPLISLSLWLIPVALLANISHLQNNSKSENRNFILLVLTILIFLIITFSSNSFIGLFLGFEGTLIPTLYLITRWGAQQERIEAGLYFVFYTLISSLPLFISLIYIYSANHHLSINLSSVNALGNISNASALFCMIAFLVKVPIFSLHLWLPKAHVEAPVAGSMILAAVLLKMGGYGFIRLTSLFYFPFNNLINTILIPFCCWGGLLTGLICLTQSDLKSLIAYSSVSHMSFMIAGISVLTSWAFAGGMVVMIAHGVVSSALFCLANTFYERTNTRTLIVSRGIKTMFTILPLLWLVFAAANMGIPPLPNAVGETFIISAIVAHNIVNFLPTFLGVTVTAVFSLTIYQLLNSGANIKWNTNISILTEREHKTLILHLLPLIVLIISPEIIAP</sequence>
<evidence type="ECO:0000256" key="16">
    <source>
        <dbReference type="RuleBase" id="RU003297"/>
    </source>
</evidence>
<feature type="transmembrane region" description="Helical" evidence="16">
    <location>
        <begin position="281"/>
        <end position="300"/>
    </location>
</feature>
<evidence type="ECO:0000313" key="19">
    <source>
        <dbReference type="EMBL" id="QHT54228.1"/>
    </source>
</evidence>
<evidence type="ECO:0000256" key="15">
    <source>
        <dbReference type="ARBA" id="ARBA00049551"/>
    </source>
</evidence>
<dbReference type="CTD" id="4538"/>
<keyword evidence="8" id="KW-1278">Translocase</keyword>
<keyword evidence="13 16" id="KW-0496">Mitochondrion</keyword>
<evidence type="ECO:0000256" key="12">
    <source>
        <dbReference type="ARBA" id="ARBA00023075"/>
    </source>
</evidence>
<evidence type="ECO:0000256" key="2">
    <source>
        <dbReference type="ARBA" id="ARBA00009025"/>
    </source>
</evidence>
<keyword evidence="12 16" id="KW-0830">Ubiquinone</keyword>